<sequence>MRLLCTFPTSASYSLNACWHLFLSPECPSSIKGRLQKKLLYADAERSLPSGDQPECVTSAVPSWVLRLHIESRRTKTEAAKPALNAEVLQTSEWASSFKSGIFASAVVLTGIGIMVYLRRIVRDDIEIVQDDHCSETTDFLEVDRPGTIRAWHNIIRCRHWIVLVVDMDTYAAVLTGIVGFGDLLGYLSSLYVVNDFRWWSDSSTSASGGTPALGGTSTTLDGLVVVTEPGGDAKKLGGGQGGARRLEFSSSSSFFSLCSTPAVVLQNSIGGRRGARRLELSSSSSFFSLGYSPAMVRQNSDGG</sequence>
<name>A0A2I0WNQ6_9ASPA</name>
<dbReference type="EMBL" id="KZ502519">
    <property type="protein sequence ID" value="PKU77295.1"/>
    <property type="molecule type" value="Genomic_DNA"/>
</dbReference>
<protein>
    <submittedName>
        <fullName evidence="1">Uncharacterized protein</fullName>
    </submittedName>
</protein>
<evidence type="ECO:0000313" key="2">
    <source>
        <dbReference type="Proteomes" id="UP000233837"/>
    </source>
</evidence>
<dbReference type="Proteomes" id="UP000233837">
    <property type="component" value="Unassembled WGS sequence"/>
</dbReference>
<accession>A0A2I0WNQ6</accession>
<dbReference type="AlphaFoldDB" id="A0A2I0WNQ6"/>
<organism evidence="1 2">
    <name type="scientific">Dendrobium catenatum</name>
    <dbReference type="NCBI Taxonomy" id="906689"/>
    <lineage>
        <taxon>Eukaryota</taxon>
        <taxon>Viridiplantae</taxon>
        <taxon>Streptophyta</taxon>
        <taxon>Embryophyta</taxon>
        <taxon>Tracheophyta</taxon>
        <taxon>Spermatophyta</taxon>
        <taxon>Magnoliopsida</taxon>
        <taxon>Liliopsida</taxon>
        <taxon>Asparagales</taxon>
        <taxon>Orchidaceae</taxon>
        <taxon>Epidendroideae</taxon>
        <taxon>Malaxideae</taxon>
        <taxon>Dendrobiinae</taxon>
        <taxon>Dendrobium</taxon>
    </lineage>
</organism>
<keyword evidence="2" id="KW-1185">Reference proteome</keyword>
<proteinExistence type="predicted"/>
<evidence type="ECO:0000313" key="1">
    <source>
        <dbReference type="EMBL" id="PKU77295.1"/>
    </source>
</evidence>
<reference evidence="1 2" key="2">
    <citation type="journal article" date="2017" name="Nature">
        <title>The Apostasia genome and the evolution of orchids.</title>
        <authorList>
            <person name="Zhang G.Q."/>
            <person name="Liu K.W."/>
            <person name="Li Z."/>
            <person name="Lohaus R."/>
            <person name="Hsiao Y.Y."/>
            <person name="Niu S.C."/>
            <person name="Wang J.Y."/>
            <person name="Lin Y.C."/>
            <person name="Xu Q."/>
            <person name="Chen L.J."/>
            <person name="Yoshida K."/>
            <person name="Fujiwara S."/>
            <person name="Wang Z.W."/>
            <person name="Zhang Y.Q."/>
            <person name="Mitsuda N."/>
            <person name="Wang M."/>
            <person name="Liu G.H."/>
            <person name="Pecoraro L."/>
            <person name="Huang H.X."/>
            <person name="Xiao X.J."/>
            <person name="Lin M."/>
            <person name="Wu X.Y."/>
            <person name="Wu W.L."/>
            <person name="Chen Y.Y."/>
            <person name="Chang S.B."/>
            <person name="Sakamoto S."/>
            <person name="Ohme-Takagi M."/>
            <person name="Yagi M."/>
            <person name="Zeng S.J."/>
            <person name="Shen C.Y."/>
            <person name="Yeh C.M."/>
            <person name="Luo Y.B."/>
            <person name="Tsai W.C."/>
            <person name="Van de Peer Y."/>
            <person name="Liu Z.J."/>
        </authorList>
    </citation>
    <scope>NUCLEOTIDE SEQUENCE [LARGE SCALE GENOMIC DNA]</scope>
    <source>
        <tissue evidence="1">The whole plant</tissue>
    </source>
</reference>
<reference evidence="1 2" key="1">
    <citation type="journal article" date="2016" name="Sci. Rep.">
        <title>The Dendrobium catenatum Lindl. genome sequence provides insights into polysaccharide synthase, floral development and adaptive evolution.</title>
        <authorList>
            <person name="Zhang G.Q."/>
            <person name="Xu Q."/>
            <person name="Bian C."/>
            <person name="Tsai W.C."/>
            <person name="Yeh C.M."/>
            <person name="Liu K.W."/>
            <person name="Yoshida K."/>
            <person name="Zhang L.S."/>
            <person name="Chang S.B."/>
            <person name="Chen F."/>
            <person name="Shi Y."/>
            <person name="Su Y.Y."/>
            <person name="Zhang Y.Q."/>
            <person name="Chen L.J."/>
            <person name="Yin Y."/>
            <person name="Lin M."/>
            <person name="Huang H."/>
            <person name="Deng H."/>
            <person name="Wang Z.W."/>
            <person name="Zhu S.L."/>
            <person name="Zhao X."/>
            <person name="Deng C."/>
            <person name="Niu S.C."/>
            <person name="Huang J."/>
            <person name="Wang M."/>
            <person name="Liu G.H."/>
            <person name="Yang H.J."/>
            <person name="Xiao X.J."/>
            <person name="Hsiao Y.Y."/>
            <person name="Wu W.L."/>
            <person name="Chen Y.Y."/>
            <person name="Mitsuda N."/>
            <person name="Ohme-Takagi M."/>
            <person name="Luo Y.B."/>
            <person name="Van de Peer Y."/>
            <person name="Liu Z.J."/>
        </authorList>
    </citation>
    <scope>NUCLEOTIDE SEQUENCE [LARGE SCALE GENOMIC DNA]</scope>
    <source>
        <tissue evidence="1">The whole plant</tissue>
    </source>
</reference>
<gene>
    <name evidence="1" type="ORF">MA16_Dca016862</name>
</gene>